<dbReference type="RefSeq" id="WP_059137291.1">
    <property type="nucleotide sequence ID" value="NZ_LMAI01000008.1"/>
</dbReference>
<reference evidence="1 2" key="1">
    <citation type="submission" date="2015-10" db="EMBL/GenBank/DDBJ databases">
        <title>Genome sequence of Chryseobacterium greenlandense.</title>
        <authorList>
            <person name="Newman J."/>
            <person name="Fischer K."/>
            <person name="Miller J."/>
        </authorList>
    </citation>
    <scope>NUCLEOTIDE SEQUENCE [LARGE SCALE GENOMIC DNA]</scope>
    <source>
        <strain evidence="1 2">UMB34</strain>
    </source>
</reference>
<organism evidence="1 2">
    <name type="scientific">Chryseobacterium aquaticum subsp. greenlandense</name>
    <dbReference type="NCBI Taxonomy" id="345663"/>
    <lineage>
        <taxon>Bacteria</taxon>
        <taxon>Pseudomonadati</taxon>
        <taxon>Bacteroidota</taxon>
        <taxon>Flavobacteriia</taxon>
        <taxon>Flavobacteriales</taxon>
        <taxon>Weeksellaceae</taxon>
        <taxon>Chryseobacterium group</taxon>
        <taxon>Chryseobacterium</taxon>
    </lineage>
</organism>
<evidence type="ECO:0000313" key="1">
    <source>
        <dbReference type="EMBL" id="KUJ55299.1"/>
    </source>
</evidence>
<name>A0A101CG77_9FLAO</name>
<comment type="caution">
    <text evidence="1">The sequence shown here is derived from an EMBL/GenBank/DDBJ whole genome shotgun (WGS) entry which is preliminary data.</text>
</comment>
<dbReference type="Proteomes" id="UP000054388">
    <property type="component" value="Unassembled WGS sequence"/>
</dbReference>
<accession>A0A101CG77</accession>
<dbReference type="EMBL" id="LMAI01000008">
    <property type="protein sequence ID" value="KUJ55299.1"/>
    <property type="molecule type" value="Genomic_DNA"/>
</dbReference>
<evidence type="ECO:0000313" key="2">
    <source>
        <dbReference type="Proteomes" id="UP000054388"/>
    </source>
</evidence>
<dbReference type="AlphaFoldDB" id="A0A101CG77"/>
<proteinExistence type="predicted"/>
<gene>
    <name evidence="1" type="ORF">AR686_13585</name>
</gene>
<protein>
    <submittedName>
        <fullName evidence="1">Uncharacterized protein</fullName>
    </submittedName>
</protein>
<dbReference type="CDD" id="cd19958">
    <property type="entry name" value="pyocin_knob"/>
    <property type="match status" value="2"/>
</dbReference>
<sequence>MDIKYAYYNTSKGYRVLGGTAAQFLKADGSIDSKEYIDKYSEQNIEGDKWFRSAGGNQYLNHRLRIISDDGSNPGLVFYKSGVNVGTIQYNGVNYLFTNSDTNAFSNLVSAGYIKEGSNNNFLLLGGGGHVPITEFVTNRDLNTQLSFYHKRDSTGALYNASDTHTNKSWFDYNWAGTGRLGSVINFSGLNGNYSTELFGSYNNPHYIGIRTKQGDQNQWNEPNWLWHDKNFNPANYATVVDVSNKIPYTGATKNPDFNGKNLTNINRLVTNGSIKHNGLGLSLVNISGSGGYNSVLIKTGLTSGNMGTFTVKLYRYAHEYFEFNVNNYKYNNSNYATNITWKAGNSNAITRIEFLKDSNNNLYVNVVMYMAYPRLAVTDLMVYGWDDEPFDSINWGAEWDGDISGLINEGQALPANFLRDDYFTNSLNNYVKRSGDSMTGALNINSQGAIGKWKGADNNTNYLIWRNYLDTKDIAYIGADGNSASGGGIGDGFSINAPSGLLRLIGADGVLINGNTPWTDGNLNKDEFVASKIINGSYNANNLSTNSITYGYSVANAPTSASSHSFTILNLDTADQNFKMQIGFDGDTNEMFSRTKSAGNWNDWVEYATTAYVDSAYYKKFYGQVTNQADLVPNGLQLQLIGNTGNNFDGDLANKTFEGTFANFNGAGDSSKNIGFTLAGATSTNQGIYYKTWYSGTQTPFRKLWDSNDFNPENFATSSELNNKVNKSGDIMTGGLTVSTPDSNGSNNLGTLPSNLKLFLSNGSLYGTVFWTQGTGGGYIQQQRADGQQIAYPLNLQPYGGGLFYGNNEVATVNQFQNYYTQGQSLNLFVGLNGVQTIYDTKTFNSSPVIPTATLGSHAINLSQVTDNFVNTPSGYSYTISGQDLNNYRNTGFFRGISLTNAPEKNTGWWYITVEGHDSSWAKQTATSYGSLNIGNKTFQRVCINGNWSAWAQVWTSQDFNMGSIQQWNYIAQYGLQLNSDFAVNTGSGLLIADDYFGGESGMIDRNYERFVSAKQESFYKYGSRYGTFDGLNFNLDTSLFGMGRESNKGDKLTVEGSVKASKNFKSEEERPDTIFIPNGNVASLKDEIVNDESEYAIRLDPHEYEIDPSGYLDVDDRNRLIHIIGQQVKMVVNFKEIYPKQQIVIYNFDKSGGVMTVKIHGKNIYNISGGSFLRLYVTKSGRVIAERQMPCEFVW</sequence>